<protein>
    <submittedName>
        <fullName evidence="1">Transposable element P transposase</fullName>
    </submittedName>
</protein>
<sequence>KDEVYDDNDTGYEVNYRTERIKIIHLNDSPHLLKGVRNNMLNVVFTINSNVKEACRKDIFDLFEMDSNIQEVKMLPDKATCYSIGNNKK</sequence>
<feature type="non-terminal residue" evidence="1">
    <location>
        <position position="1"/>
    </location>
</feature>
<name>A0A6G0VJ89_APHCR</name>
<organism evidence="1 2">
    <name type="scientific">Aphis craccivora</name>
    <name type="common">Cowpea aphid</name>
    <dbReference type="NCBI Taxonomy" id="307492"/>
    <lineage>
        <taxon>Eukaryota</taxon>
        <taxon>Metazoa</taxon>
        <taxon>Ecdysozoa</taxon>
        <taxon>Arthropoda</taxon>
        <taxon>Hexapoda</taxon>
        <taxon>Insecta</taxon>
        <taxon>Pterygota</taxon>
        <taxon>Neoptera</taxon>
        <taxon>Paraneoptera</taxon>
        <taxon>Hemiptera</taxon>
        <taxon>Sternorrhyncha</taxon>
        <taxon>Aphidomorpha</taxon>
        <taxon>Aphidoidea</taxon>
        <taxon>Aphididae</taxon>
        <taxon>Aphidini</taxon>
        <taxon>Aphis</taxon>
        <taxon>Aphis</taxon>
    </lineage>
</organism>
<dbReference type="AlphaFoldDB" id="A0A6G0VJ89"/>
<keyword evidence="2" id="KW-1185">Reference proteome</keyword>
<feature type="non-terminal residue" evidence="1">
    <location>
        <position position="89"/>
    </location>
</feature>
<reference evidence="1 2" key="1">
    <citation type="submission" date="2019-08" db="EMBL/GenBank/DDBJ databases">
        <title>Whole genome of Aphis craccivora.</title>
        <authorList>
            <person name="Voronova N.V."/>
            <person name="Shulinski R.S."/>
            <person name="Bandarenka Y.V."/>
            <person name="Zhorov D.G."/>
            <person name="Warner D."/>
        </authorList>
    </citation>
    <scope>NUCLEOTIDE SEQUENCE [LARGE SCALE GENOMIC DNA]</scope>
    <source>
        <strain evidence="1">180601</strain>
        <tissue evidence="1">Whole Body</tissue>
    </source>
</reference>
<gene>
    <name evidence="1" type="ORF">FWK35_00037457</name>
</gene>
<comment type="caution">
    <text evidence="1">The sequence shown here is derived from an EMBL/GenBank/DDBJ whole genome shotgun (WGS) entry which is preliminary data.</text>
</comment>
<evidence type="ECO:0000313" key="1">
    <source>
        <dbReference type="EMBL" id="KAF0689217.1"/>
    </source>
</evidence>
<proteinExistence type="predicted"/>
<accession>A0A6G0VJ89</accession>
<dbReference type="OrthoDB" id="7107965at2759"/>
<dbReference type="EMBL" id="VUJU01016364">
    <property type="protein sequence ID" value="KAF0689217.1"/>
    <property type="molecule type" value="Genomic_DNA"/>
</dbReference>
<dbReference type="Proteomes" id="UP000478052">
    <property type="component" value="Unassembled WGS sequence"/>
</dbReference>
<evidence type="ECO:0000313" key="2">
    <source>
        <dbReference type="Proteomes" id="UP000478052"/>
    </source>
</evidence>